<gene>
    <name evidence="5" type="ORF">AYO28_13370</name>
</gene>
<organism evidence="5 6">
    <name type="scientific">Pseudomonas putida</name>
    <name type="common">Arthrobacter siderocapsulatus</name>
    <dbReference type="NCBI Taxonomy" id="303"/>
    <lineage>
        <taxon>Bacteria</taxon>
        <taxon>Pseudomonadati</taxon>
        <taxon>Pseudomonadota</taxon>
        <taxon>Gammaproteobacteria</taxon>
        <taxon>Pseudomonadales</taxon>
        <taxon>Pseudomonadaceae</taxon>
        <taxon>Pseudomonas</taxon>
    </lineage>
</organism>
<dbReference type="RefSeq" id="WP_064302239.1">
    <property type="nucleotide sequence ID" value="NZ_LUCV01000011.1"/>
</dbReference>
<dbReference type="AlphaFoldDB" id="A0A177SQY5"/>
<name>A0A177SQY5_PSEPU</name>
<dbReference type="GO" id="GO:0003700">
    <property type="term" value="F:DNA-binding transcription factor activity"/>
    <property type="evidence" value="ECO:0007669"/>
    <property type="project" value="InterPro"/>
</dbReference>
<dbReference type="InterPro" id="IPR036390">
    <property type="entry name" value="WH_DNA-bd_sf"/>
</dbReference>
<evidence type="ECO:0000313" key="6">
    <source>
        <dbReference type="Proteomes" id="UP000077752"/>
    </source>
</evidence>
<dbReference type="InterPro" id="IPR011711">
    <property type="entry name" value="GntR_C"/>
</dbReference>
<dbReference type="Pfam" id="PF00392">
    <property type="entry name" value="GntR"/>
    <property type="match status" value="1"/>
</dbReference>
<comment type="caution">
    <text evidence="5">The sequence shown here is derived from an EMBL/GenBank/DDBJ whole genome shotgun (WGS) entry which is preliminary data.</text>
</comment>
<evidence type="ECO:0000256" key="2">
    <source>
        <dbReference type="ARBA" id="ARBA00023125"/>
    </source>
</evidence>
<dbReference type="Pfam" id="PF07729">
    <property type="entry name" value="FCD"/>
    <property type="match status" value="1"/>
</dbReference>
<dbReference type="PANTHER" id="PTHR43537">
    <property type="entry name" value="TRANSCRIPTIONAL REGULATOR, GNTR FAMILY"/>
    <property type="match status" value="1"/>
</dbReference>
<feature type="domain" description="HTH gntR-type" evidence="4">
    <location>
        <begin position="4"/>
        <end position="71"/>
    </location>
</feature>
<dbReference type="SMART" id="SM00895">
    <property type="entry name" value="FCD"/>
    <property type="match status" value="1"/>
</dbReference>
<keyword evidence="2" id="KW-0238">DNA-binding</keyword>
<dbReference type="PROSITE" id="PS50949">
    <property type="entry name" value="HTH_GNTR"/>
    <property type="match status" value="1"/>
</dbReference>
<sequence length="308" mass="35198">MNLTALQARVARDIVTYVRQEQLAAGHHVSELGLAKALKTSRTPIKIALNYLAERGMLNQDRNRGFFLAKPYDDLADIAQALSVSFDDPIYQQIAVMRLNGQIPEQFAETDLMRLFNVSRYMLRGVLMRIQQEGWIEQRAGQGWQFLPMIDSVEAYEESYSFRVIIEPAGLLAPTFMVDTEALARCKKQQQFIADGGYLTMTPQELFESNAQFHETLAGFSGNRFHIQTVRRLDQLRRLVEYRQASKRSPRREQAVEHLAILACIEQGDRLAAADHMRKHLEQARRHKVVAEMFEAVEVPIDAAFESA</sequence>
<evidence type="ECO:0000259" key="4">
    <source>
        <dbReference type="PROSITE" id="PS50949"/>
    </source>
</evidence>
<dbReference type="PANTHER" id="PTHR43537:SF51">
    <property type="entry name" value="HTH-TYPE TRANSCRIPTIONAL REGULATOR LGOR-RELATED"/>
    <property type="match status" value="1"/>
</dbReference>
<dbReference type="InterPro" id="IPR000524">
    <property type="entry name" value="Tscrpt_reg_HTH_GntR"/>
</dbReference>
<keyword evidence="3" id="KW-0804">Transcription</keyword>
<dbReference type="SUPFAM" id="SSF46785">
    <property type="entry name" value="Winged helix' DNA-binding domain"/>
    <property type="match status" value="2"/>
</dbReference>
<dbReference type="SUPFAM" id="SSF48008">
    <property type="entry name" value="GntR ligand-binding domain-like"/>
    <property type="match status" value="1"/>
</dbReference>
<dbReference type="EMBL" id="LUCV01000011">
    <property type="protein sequence ID" value="OAI93392.1"/>
    <property type="molecule type" value="Genomic_DNA"/>
</dbReference>
<dbReference type="Proteomes" id="UP000077752">
    <property type="component" value="Unassembled WGS sequence"/>
</dbReference>
<evidence type="ECO:0000256" key="1">
    <source>
        <dbReference type="ARBA" id="ARBA00023015"/>
    </source>
</evidence>
<accession>A0A177SQY5</accession>
<proteinExistence type="predicted"/>
<reference evidence="5 6" key="1">
    <citation type="submission" date="2016-03" db="EMBL/GenBank/DDBJ databases">
        <title>Draft Genome Assembly of Pseudomonas putida strain CBF10-2.</title>
        <authorList>
            <person name="Iyer R.S."/>
            <person name="Damania A."/>
        </authorList>
    </citation>
    <scope>NUCLEOTIDE SEQUENCE [LARGE SCALE GENOMIC DNA]</scope>
    <source>
        <strain evidence="5 6">CBF10-2</strain>
    </source>
</reference>
<dbReference type="InterPro" id="IPR036388">
    <property type="entry name" value="WH-like_DNA-bd_sf"/>
</dbReference>
<evidence type="ECO:0000313" key="5">
    <source>
        <dbReference type="EMBL" id="OAI93392.1"/>
    </source>
</evidence>
<protein>
    <submittedName>
        <fullName evidence="5">Transcriptional regulator</fullName>
    </submittedName>
</protein>
<keyword evidence="1" id="KW-0805">Transcription regulation</keyword>
<dbReference type="Gene3D" id="1.10.10.10">
    <property type="entry name" value="Winged helix-like DNA-binding domain superfamily/Winged helix DNA-binding domain"/>
    <property type="match status" value="2"/>
</dbReference>
<dbReference type="GO" id="GO:0003677">
    <property type="term" value="F:DNA binding"/>
    <property type="evidence" value="ECO:0007669"/>
    <property type="project" value="UniProtKB-KW"/>
</dbReference>
<evidence type="ECO:0000256" key="3">
    <source>
        <dbReference type="ARBA" id="ARBA00023163"/>
    </source>
</evidence>
<dbReference type="InterPro" id="IPR008920">
    <property type="entry name" value="TF_FadR/GntR_C"/>
</dbReference>
<dbReference type="Gene3D" id="1.20.120.530">
    <property type="entry name" value="GntR ligand-binding domain-like"/>
    <property type="match status" value="1"/>
</dbReference>